<accession>A0ACC0KHT9</accession>
<protein>
    <submittedName>
        <fullName evidence="1">Uncharacterized protein</fullName>
    </submittedName>
</protein>
<reference evidence="1 2" key="1">
    <citation type="journal article" date="2022" name="Genome Biol. Evol.">
        <title>The Spruce Budworm Genome: Reconstructing the Evolutionary History of Antifreeze Proteins.</title>
        <authorList>
            <person name="Beliveau C."/>
            <person name="Gagne P."/>
            <person name="Picq S."/>
            <person name="Vernygora O."/>
            <person name="Keeling C.I."/>
            <person name="Pinkney K."/>
            <person name="Doucet D."/>
            <person name="Wen F."/>
            <person name="Johnston J.S."/>
            <person name="Maaroufi H."/>
            <person name="Boyle B."/>
            <person name="Laroche J."/>
            <person name="Dewar K."/>
            <person name="Juretic N."/>
            <person name="Blackburn G."/>
            <person name="Nisole A."/>
            <person name="Brunet B."/>
            <person name="Brandao M."/>
            <person name="Lumley L."/>
            <person name="Duan J."/>
            <person name="Quan G."/>
            <person name="Lucarotti C.J."/>
            <person name="Roe A.D."/>
            <person name="Sperling F.A.H."/>
            <person name="Levesque R.C."/>
            <person name="Cusson M."/>
        </authorList>
    </citation>
    <scope>NUCLEOTIDE SEQUENCE [LARGE SCALE GENOMIC DNA]</scope>
    <source>
        <strain evidence="1">Glfc:IPQL:Cfum</strain>
    </source>
</reference>
<name>A0ACC0KHT9_CHOFU</name>
<evidence type="ECO:0000313" key="1">
    <source>
        <dbReference type="EMBL" id="KAI8436034.1"/>
    </source>
</evidence>
<comment type="caution">
    <text evidence="1">The sequence shown here is derived from an EMBL/GenBank/DDBJ whole genome shotgun (WGS) entry which is preliminary data.</text>
</comment>
<dbReference type="EMBL" id="CM046106">
    <property type="protein sequence ID" value="KAI8436034.1"/>
    <property type="molecule type" value="Genomic_DNA"/>
</dbReference>
<organism evidence="1 2">
    <name type="scientific">Choristoneura fumiferana</name>
    <name type="common">Spruce budworm moth</name>
    <name type="synonym">Archips fumiferana</name>
    <dbReference type="NCBI Taxonomy" id="7141"/>
    <lineage>
        <taxon>Eukaryota</taxon>
        <taxon>Metazoa</taxon>
        <taxon>Ecdysozoa</taxon>
        <taxon>Arthropoda</taxon>
        <taxon>Hexapoda</taxon>
        <taxon>Insecta</taxon>
        <taxon>Pterygota</taxon>
        <taxon>Neoptera</taxon>
        <taxon>Endopterygota</taxon>
        <taxon>Lepidoptera</taxon>
        <taxon>Glossata</taxon>
        <taxon>Ditrysia</taxon>
        <taxon>Tortricoidea</taxon>
        <taxon>Tortricidae</taxon>
        <taxon>Tortricinae</taxon>
        <taxon>Choristoneura</taxon>
    </lineage>
</organism>
<sequence length="280" mass="32131">MDEIKNMKLPRALIEELRKAEQRPTWESSNEGVHERVNFDDTLWGLSLAGGAYYNTPLRVTQVKEGSRAEHAGIQVGDFLQSINDVDSTTLTIQQAHDMILESGLEIKFVLSAPDVEESMHVIYQDFIEDEIIEKKRLRESKIQEKQRVFKGAKTNDAWSLAWPCNKKRDIRYRESNCCLVPSRYESTQAETSYTAANQTSQCHAARRAVRSLQRPWSSECCARCATRSIRPRFDSVTILQCRPKKERVERYAIDWHTGLALITEYLGYQPSARCGSPIK</sequence>
<gene>
    <name evidence="1" type="ORF">MSG28_004161</name>
</gene>
<dbReference type="Proteomes" id="UP001064048">
    <property type="component" value="Chromosome 6"/>
</dbReference>
<proteinExistence type="predicted"/>
<evidence type="ECO:0000313" key="2">
    <source>
        <dbReference type="Proteomes" id="UP001064048"/>
    </source>
</evidence>
<keyword evidence="2" id="KW-1185">Reference proteome</keyword>